<keyword evidence="13" id="KW-0325">Glycoprotein</keyword>
<keyword evidence="6 16" id="KW-0812">Transmembrane</keyword>
<dbReference type="GO" id="GO:0090559">
    <property type="term" value="P:regulation of membrane permeability"/>
    <property type="evidence" value="ECO:0007669"/>
    <property type="project" value="TreeGrafter"/>
</dbReference>
<evidence type="ECO:0000256" key="4">
    <source>
        <dbReference type="ARBA" id="ARBA00022475"/>
    </source>
</evidence>
<dbReference type="InterPro" id="IPR036179">
    <property type="entry name" value="Ig-like_dom_sf"/>
</dbReference>
<keyword evidence="8" id="KW-0677">Repeat</keyword>
<dbReference type="GO" id="GO:0050892">
    <property type="term" value="P:intestinal absorption"/>
    <property type="evidence" value="ECO:0007669"/>
    <property type="project" value="TreeGrafter"/>
</dbReference>
<sequence length="248" mass="26916">MFVFVFVLLFLQTTGTTAFEVSTSTPVVNVPEGQGADLKCSYTADIGAPRIEWKFKNLQSSQGLVVYDGVPTAGYAGRVELYKGGLRFNKVTRADTGDYNCEVSSVQNFGEATIKLVVQVPPSVPIKFPAYKNSTFTIDPKTGDLVFPHISKLDAGEYYCTASNGVGPPQSCAPVRLAVNDMNTGGIVAGVIVALLALALLAFGLWYAHRKGYFPKKSESKPRALYQPPSDYVDEEDGEFRQKSSFVV</sequence>
<keyword evidence="11 16" id="KW-0472">Membrane</keyword>
<evidence type="ECO:0000256" key="9">
    <source>
        <dbReference type="ARBA" id="ARBA00022949"/>
    </source>
</evidence>
<dbReference type="SMART" id="SM00409">
    <property type="entry name" value="IG"/>
    <property type="match status" value="2"/>
</dbReference>
<evidence type="ECO:0000256" key="7">
    <source>
        <dbReference type="ARBA" id="ARBA00022729"/>
    </source>
</evidence>
<dbReference type="GO" id="GO:0005886">
    <property type="term" value="C:plasma membrane"/>
    <property type="evidence" value="ECO:0007669"/>
    <property type="project" value="UniProtKB-SubCell"/>
</dbReference>
<keyword evidence="9" id="KW-0965">Cell junction</keyword>
<evidence type="ECO:0000256" key="16">
    <source>
        <dbReference type="SAM" id="Phobius"/>
    </source>
</evidence>
<dbReference type="InterPro" id="IPR013106">
    <property type="entry name" value="Ig_V-set"/>
</dbReference>
<dbReference type="PANTHER" id="PTHR45113">
    <property type="entry name" value="JUNCTIONAL ADHESION MOLECULE A"/>
    <property type="match status" value="1"/>
</dbReference>
<dbReference type="GO" id="GO:0090557">
    <property type="term" value="P:establishment of endothelial intestinal barrier"/>
    <property type="evidence" value="ECO:0007669"/>
    <property type="project" value="TreeGrafter"/>
</dbReference>
<evidence type="ECO:0000256" key="11">
    <source>
        <dbReference type="ARBA" id="ARBA00023136"/>
    </source>
</evidence>
<dbReference type="Gene3D" id="2.60.40.10">
    <property type="entry name" value="Immunoglobulins"/>
    <property type="match status" value="2"/>
</dbReference>
<comment type="caution">
    <text evidence="19">The sequence shown here is derived from an EMBL/GenBank/DDBJ whole genome shotgun (WGS) entry which is preliminary data.</text>
</comment>
<comment type="subcellular location">
    <subcellularLocation>
        <location evidence="2">Cell junction</location>
        <location evidence="2">Tight junction</location>
    </subcellularLocation>
    <subcellularLocation>
        <location evidence="1">Cell membrane</location>
        <topology evidence="1">Single-pass type I membrane protein</topology>
    </subcellularLocation>
</comment>
<keyword evidence="20" id="KW-1185">Reference proteome</keyword>
<dbReference type="GO" id="GO:0005923">
    <property type="term" value="C:bicellular tight junction"/>
    <property type="evidence" value="ECO:0007669"/>
    <property type="project" value="UniProtKB-SubCell"/>
</dbReference>
<evidence type="ECO:0000256" key="6">
    <source>
        <dbReference type="ARBA" id="ARBA00022692"/>
    </source>
</evidence>
<evidence type="ECO:0000256" key="17">
    <source>
        <dbReference type="SAM" id="SignalP"/>
    </source>
</evidence>
<evidence type="ECO:0000259" key="18">
    <source>
        <dbReference type="PROSITE" id="PS50835"/>
    </source>
</evidence>
<feature type="signal peptide" evidence="17">
    <location>
        <begin position="1"/>
        <end position="18"/>
    </location>
</feature>
<evidence type="ECO:0000256" key="14">
    <source>
        <dbReference type="ARBA" id="ARBA00023319"/>
    </source>
</evidence>
<dbReference type="InterPro" id="IPR007110">
    <property type="entry name" value="Ig-like_dom"/>
</dbReference>
<feature type="chain" id="PRO_5040148078" description="Ig-like domain-containing protein" evidence="17">
    <location>
        <begin position="19"/>
        <end position="248"/>
    </location>
</feature>
<evidence type="ECO:0000313" key="20">
    <source>
        <dbReference type="Proteomes" id="UP001152622"/>
    </source>
</evidence>
<feature type="region of interest" description="Disordered" evidence="15">
    <location>
        <begin position="219"/>
        <end position="248"/>
    </location>
</feature>
<organism evidence="19 20">
    <name type="scientific">Synaphobranchus kaupii</name>
    <name type="common">Kaup's arrowtooth eel</name>
    <dbReference type="NCBI Taxonomy" id="118154"/>
    <lineage>
        <taxon>Eukaryota</taxon>
        <taxon>Metazoa</taxon>
        <taxon>Chordata</taxon>
        <taxon>Craniata</taxon>
        <taxon>Vertebrata</taxon>
        <taxon>Euteleostomi</taxon>
        <taxon>Actinopterygii</taxon>
        <taxon>Neopterygii</taxon>
        <taxon>Teleostei</taxon>
        <taxon>Anguilliformes</taxon>
        <taxon>Synaphobranchidae</taxon>
        <taxon>Synaphobranchus</taxon>
    </lineage>
</organism>
<reference evidence="19" key="1">
    <citation type="journal article" date="2023" name="Science">
        <title>Genome structures resolve the early diversification of teleost fishes.</title>
        <authorList>
            <person name="Parey E."/>
            <person name="Louis A."/>
            <person name="Montfort J."/>
            <person name="Bouchez O."/>
            <person name="Roques C."/>
            <person name="Iampietro C."/>
            <person name="Lluch J."/>
            <person name="Castinel A."/>
            <person name="Donnadieu C."/>
            <person name="Desvignes T."/>
            <person name="Floi Bucao C."/>
            <person name="Jouanno E."/>
            <person name="Wen M."/>
            <person name="Mejri S."/>
            <person name="Dirks R."/>
            <person name="Jansen H."/>
            <person name="Henkel C."/>
            <person name="Chen W.J."/>
            <person name="Zahm M."/>
            <person name="Cabau C."/>
            <person name="Klopp C."/>
            <person name="Thompson A.W."/>
            <person name="Robinson-Rechavi M."/>
            <person name="Braasch I."/>
            <person name="Lecointre G."/>
            <person name="Bobe J."/>
            <person name="Postlethwait J.H."/>
            <person name="Berthelot C."/>
            <person name="Roest Crollius H."/>
            <person name="Guiguen Y."/>
        </authorList>
    </citation>
    <scope>NUCLEOTIDE SEQUENCE</scope>
    <source>
        <strain evidence="19">WJC10195</strain>
    </source>
</reference>
<gene>
    <name evidence="19" type="ORF">SKAU_G00330300</name>
</gene>
<dbReference type="InterPro" id="IPR013783">
    <property type="entry name" value="Ig-like_fold"/>
</dbReference>
<keyword evidence="10 16" id="KW-1133">Transmembrane helix</keyword>
<evidence type="ECO:0000256" key="1">
    <source>
        <dbReference type="ARBA" id="ARBA00004251"/>
    </source>
</evidence>
<dbReference type="InterPro" id="IPR003599">
    <property type="entry name" value="Ig_sub"/>
</dbReference>
<dbReference type="EMBL" id="JAINUF010000014">
    <property type="protein sequence ID" value="KAJ8343102.1"/>
    <property type="molecule type" value="Genomic_DNA"/>
</dbReference>
<dbReference type="GO" id="GO:0007155">
    <property type="term" value="P:cell adhesion"/>
    <property type="evidence" value="ECO:0007669"/>
    <property type="project" value="InterPro"/>
</dbReference>
<evidence type="ECO:0000256" key="8">
    <source>
        <dbReference type="ARBA" id="ARBA00022737"/>
    </source>
</evidence>
<evidence type="ECO:0000256" key="5">
    <source>
        <dbReference type="ARBA" id="ARBA00022553"/>
    </source>
</evidence>
<name>A0A9Q1EQJ6_SYNKA</name>
<evidence type="ECO:0000256" key="2">
    <source>
        <dbReference type="ARBA" id="ARBA00004435"/>
    </source>
</evidence>
<feature type="domain" description="Ig-like" evidence="18">
    <location>
        <begin position="19"/>
        <end position="117"/>
    </location>
</feature>
<dbReference type="PANTHER" id="PTHR45113:SF1">
    <property type="entry name" value="JUNCTIONAL ADHESION MOLECULE A"/>
    <property type="match status" value="1"/>
</dbReference>
<keyword evidence="7 17" id="KW-0732">Signal</keyword>
<keyword evidence="4" id="KW-1003">Cell membrane</keyword>
<evidence type="ECO:0000256" key="13">
    <source>
        <dbReference type="ARBA" id="ARBA00023180"/>
    </source>
</evidence>
<dbReference type="PROSITE" id="PS50835">
    <property type="entry name" value="IG_LIKE"/>
    <property type="match status" value="1"/>
</dbReference>
<proteinExistence type="predicted"/>
<keyword evidence="5" id="KW-0597">Phosphoprotein</keyword>
<evidence type="ECO:0000256" key="10">
    <source>
        <dbReference type="ARBA" id="ARBA00022989"/>
    </source>
</evidence>
<keyword evidence="14" id="KW-0393">Immunoglobulin domain</keyword>
<dbReference type="AlphaFoldDB" id="A0A9Q1EQJ6"/>
<dbReference type="InterPro" id="IPR042456">
    <property type="entry name" value="F11R"/>
</dbReference>
<evidence type="ECO:0000313" key="19">
    <source>
        <dbReference type="EMBL" id="KAJ8343102.1"/>
    </source>
</evidence>
<keyword evidence="3" id="KW-0796">Tight junction</keyword>
<feature type="transmembrane region" description="Helical" evidence="16">
    <location>
        <begin position="186"/>
        <end position="208"/>
    </location>
</feature>
<dbReference type="OrthoDB" id="10031887at2759"/>
<dbReference type="Proteomes" id="UP001152622">
    <property type="component" value="Chromosome 14"/>
</dbReference>
<evidence type="ECO:0000256" key="12">
    <source>
        <dbReference type="ARBA" id="ARBA00023157"/>
    </source>
</evidence>
<evidence type="ECO:0000256" key="3">
    <source>
        <dbReference type="ARBA" id="ARBA00022427"/>
    </source>
</evidence>
<dbReference type="Pfam" id="PF07686">
    <property type="entry name" value="V-set"/>
    <property type="match status" value="1"/>
</dbReference>
<keyword evidence="12" id="KW-1015">Disulfide bond</keyword>
<protein>
    <recommendedName>
        <fullName evidence="18">Ig-like domain-containing protein</fullName>
    </recommendedName>
</protein>
<dbReference type="SUPFAM" id="SSF48726">
    <property type="entry name" value="Immunoglobulin"/>
    <property type="match status" value="2"/>
</dbReference>
<accession>A0A9Q1EQJ6</accession>
<evidence type="ECO:0000256" key="15">
    <source>
        <dbReference type="SAM" id="MobiDB-lite"/>
    </source>
</evidence>